<dbReference type="InterPro" id="IPR049326">
    <property type="entry name" value="Rhodopsin_dom_fungi"/>
</dbReference>
<feature type="region of interest" description="Disordered" evidence="1">
    <location>
        <begin position="298"/>
        <end position="384"/>
    </location>
</feature>
<accession>A0AAV9MWX7</accession>
<dbReference type="RefSeq" id="XP_064701645.1">
    <property type="nucleotide sequence ID" value="XM_064852048.1"/>
</dbReference>
<evidence type="ECO:0000256" key="2">
    <source>
        <dbReference type="SAM" id="Phobius"/>
    </source>
</evidence>
<keyword evidence="2" id="KW-1133">Transmembrane helix</keyword>
<feature type="domain" description="Rhodopsin" evidence="3">
    <location>
        <begin position="47"/>
        <end position="281"/>
    </location>
</feature>
<gene>
    <name evidence="4" type="ORF">LTR84_008503</name>
</gene>
<dbReference type="GeneID" id="89976666"/>
<dbReference type="Pfam" id="PF20684">
    <property type="entry name" value="Fung_rhodopsin"/>
    <property type="match status" value="1"/>
</dbReference>
<evidence type="ECO:0000313" key="4">
    <source>
        <dbReference type="EMBL" id="KAK5046046.1"/>
    </source>
</evidence>
<feature type="compositionally biased region" description="Polar residues" evidence="1">
    <location>
        <begin position="375"/>
        <end position="384"/>
    </location>
</feature>
<feature type="transmembrane region" description="Helical" evidence="2">
    <location>
        <begin position="63"/>
        <end position="88"/>
    </location>
</feature>
<evidence type="ECO:0000256" key="1">
    <source>
        <dbReference type="SAM" id="MobiDB-lite"/>
    </source>
</evidence>
<sequence>MSGSSSGFVVPPGQYPPFAVVTDTDHGAWIIITASLGLCWVLLFSGIRVFIRPSVRHGLELDEYAIIASTLLTIIQSSIILSACSSGLGRSKELLANDTQSTLQRMYYASNLFFVLALGLSKLSVGLLLLRLTSVRLHKIIFMSVMAFIAVWTIAAFFTSALQCDLSQPWIIISARCTDPSLRVRIIGAFDILTEIFLFGMAVILIWDLQTSIRNKILVLSAFVFRLLMIITTAFRIATFDSTGWTTDPTIREDLFIVWTQTELVYSIISATIPILRPFMQNLNSQFGGMGKTSSGYGSGYGHSSQRGYQLSNMKSADRSKVRNEIDPTTSTGALNPQPHDYNYEIWSNNEIQGQPPGERKLEGQTHSKDEIHGDTTSVDSNDSQRLIIRKDVSFQVRYDTAT</sequence>
<dbReference type="PANTHER" id="PTHR39614:SF2">
    <property type="entry name" value="INTEGRAL MEMBRANE PROTEIN"/>
    <property type="match status" value="1"/>
</dbReference>
<evidence type="ECO:0000313" key="5">
    <source>
        <dbReference type="Proteomes" id="UP001358417"/>
    </source>
</evidence>
<feature type="compositionally biased region" description="Basic and acidic residues" evidence="1">
    <location>
        <begin position="358"/>
        <end position="374"/>
    </location>
</feature>
<feature type="transmembrane region" description="Helical" evidence="2">
    <location>
        <begin position="182"/>
        <end position="205"/>
    </location>
</feature>
<proteinExistence type="predicted"/>
<feature type="transmembrane region" description="Helical" evidence="2">
    <location>
        <begin position="217"/>
        <end position="235"/>
    </location>
</feature>
<dbReference type="PANTHER" id="PTHR39614">
    <property type="entry name" value="INTEGRAL MEMBRANE PROTEIN"/>
    <property type="match status" value="1"/>
</dbReference>
<comment type="caution">
    <text evidence="4">The sequence shown here is derived from an EMBL/GenBank/DDBJ whole genome shotgun (WGS) entry which is preliminary data.</text>
</comment>
<feature type="compositionally biased region" description="Low complexity" evidence="1">
    <location>
        <begin position="298"/>
        <end position="309"/>
    </location>
</feature>
<dbReference type="EMBL" id="JAVRRD010000032">
    <property type="protein sequence ID" value="KAK5046046.1"/>
    <property type="molecule type" value="Genomic_DNA"/>
</dbReference>
<dbReference type="Proteomes" id="UP001358417">
    <property type="component" value="Unassembled WGS sequence"/>
</dbReference>
<feature type="transmembrane region" description="Helical" evidence="2">
    <location>
        <begin position="255"/>
        <end position="276"/>
    </location>
</feature>
<keyword evidence="2" id="KW-0472">Membrane</keyword>
<organism evidence="4 5">
    <name type="scientific">Exophiala bonariae</name>
    <dbReference type="NCBI Taxonomy" id="1690606"/>
    <lineage>
        <taxon>Eukaryota</taxon>
        <taxon>Fungi</taxon>
        <taxon>Dikarya</taxon>
        <taxon>Ascomycota</taxon>
        <taxon>Pezizomycotina</taxon>
        <taxon>Eurotiomycetes</taxon>
        <taxon>Chaetothyriomycetidae</taxon>
        <taxon>Chaetothyriales</taxon>
        <taxon>Herpotrichiellaceae</taxon>
        <taxon>Exophiala</taxon>
    </lineage>
</organism>
<feature type="transmembrane region" description="Helical" evidence="2">
    <location>
        <begin position="28"/>
        <end position="51"/>
    </location>
</feature>
<reference evidence="4 5" key="1">
    <citation type="submission" date="2023-08" db="EMBL/GenBank/DDBJ databases">
        <title>Black Yeasts Isolated from many extreme environments.</title>
        <authorList>
            <person name="Coleine C."/>
            <person name="Stajich J.E."/>
            <person name="Selbmann L."/>
        </authorList>
    </citation>
    <scope>NUCLEOTIDE SEQUENCE [LARGE SCALE GENOMIC DNA]</scope>
    <source>
        <strain evidence="4 5">CCFEE 5792</strain>
    </source>
</reference>
<keyword evidence="2" id="KW-0812">Transmembrane</keyword>
<evidence type="ECO:0000259" key="3">
    <source>
        <dbReference type="Pfam" id="PF20684"/>
    </source>
</evidence>
<keyword evidence="5" id="KW-1185">Reference proteome</keyword>
<feature type="transmembrane region" description="Helical" evidence="2">
    <location>
        <begin position="141"/>
        <end position="162"/>
    </location>
</feature>
<dbReference type="AlphaFoldDB" id="A0AAV9MWX7"/>
<name>A0AAV9MWX7_9EURO</name>
<feature type="transmembrane region" description="Helical" evidence="2">
    <location>
        <begin position="108"/>
        <end position="129"/>
    </location>
</feature>
<protein>
    <recommendedName>
        <fullName evidence="3">Rhodopsin domain-containing protein</fullName>
    </recommendedName>
</protein>
<feature type="compositionally biased region" description="Basic and acidic residues" evidence="1">
    <location>
        <begin position="316"/>
        <end position="326"/>
    </location>
</feature>